<dbReference type="OrthoDB" id="161597at2"/>
<dbReference type="AlphaFoldDB" id="A0A182C7H9"/>
<evidence type="ECO:0000313" key="2">
    <source>
        <dbReference type="Proteomes" id="UP000077339"/>
    </source>
</evidence>
<organism evidence="1 2">
    <name type="scientific">Kosmotoga arenicorallina S304</name>
    <dbReference type="NCBI Taxonomy" id="1453497"/>
    <lineage>
        <taxon>Bacteria</taxon>
        <taxon>Thermotogati</taxon>
        <taxon>Thermotogota</taxon>
        <taxon>Thermotogae</taxon>
        <taxon>Kosmotogales</taxon>
        <taxon>Kosmotogaceae</taxon>
        <taxon>Kosmotoga</taxon>
    </lineage>
</organism>
<sequence>MNLNGTEKIISTLKKLENTMRDEIFRKRFWFDFPELPIALYDNERVFLAGYPKILDGFKKRGSILVGEKDDRFYGNTTIDLEGYQVAIWDLTTTDASISFGKLLSYIFHEAFHSYQKMKGEKRWANELQILEYPFTKENLAIRTIERRELIKALYSDSMEELSERLSKFISLREYRRSIIGDALNYELAQESIEGIAFYIETKVYSDYESIPLKYSIALRGRNMAEINLKLKNFRLSCYAPGMFIAFILDRLDESWQKKYMNSERYLYDFFKDLVSVPKKSFNPEEIPEDVLKSSQYAICNYNELIERKFSEFENSSGYRIVLKGTFPMMGMDPMNITWKGPYILNEHIFGTQFNGIPLFVKRKNRVRRIEKEFRFDEIVFFSESKPVKIGGFIEIPGIRRLKAKLEETEREYILYADTEG</sequence>
<proteinExistence type="predicted"/>
<dbReference type="PATRIC" id="fig|1453497.3.peg.1126"/>
<comment type="caution">
    <text evidence="1">The sequence shown here is derived from an EMBL/GenBank/DDBJ whole genome shotgun (WGS) entry which is preliminary data.</text>
</comment>
<dbReference type="EMBL" id="JFHK01000003">
    <property type="protein sequence ID" value="OAA31558.1"/>
    <property type="molecule type" value="Genomic_DNA"/>
</dbReference>
<protein>
    <submittedName>
        <fullName evidence="1">Uncharacterized protein</fullName>
    </submittedName>
</protein>
<reference evidence="1 2" key="1">
    <citation type="submission" date="2014-02" db="EMBL/GenBank/DDBJ databases">
        <title>Kosmotoga genome sequencing.</title>
        <authorList>
            <person name="Pollo S.M."/>
            <person name="Charchuk R."/>
            <person name="Nesbo C.L."/>
        </authorList>
    </citation>
    <scope>NUCLEOTIDE SEQUENCE [LARGE SCALE GENOMIC DNA]</scope>
    <source>
        <strain evidence="1 2">S304</strain>
    </source>
</reference>
<evidence type="ECO:0000313" key="1">
    <source>
        <dbReference type="EMBL" id="OAA31558.1"/>
    </source>
</evidence>
<keyword evidence="2" id="KW-1185">Reference proteome</keyword>
<accession>A0A182C7H9</accession>
<dbReference type="STRING" id="1453497.AT15_05655"/>
<gene>
    <name evidence="1" type="ORF">AT15_05655</name>
</gene>
<dbReference type="Proteomes" id="UP000077339">
    <property type="component" value="Unassembled WGS sequence"/>
</dbReference>
<name>A0A182C7H9_9BACT</name>
<dbReference type="RefSeq" id="WP_068345854.1">
    <property type="nucleotide sequence ID" value="NZ_JFHK01000003.1"/>
</dbReference>